<dbReference type="Pfam" id="PF17191">
    <property type="entry name" value="RecG_wedge"/>
    <property type="match status" value="1"/>
</dbReference>
<dbReference type="Gene3D" id="2.40.50.140">
    <property type="entry name" value="Nucleic acid-binding proteins"/>
    <property type="match status" value="1"/>
</dbReference>
<dbReference type="Gene3D" id="3.40.50.300">
    <property type="entry name" value="P-loop containing nucleotide triphosphate hydrolases"/>
    <property type="match status" value="2"/>
</dbReference>
<accession>A0ABN1JBI7</accession>
<evidence type="ECO:0000256" key="1">
    <source>
        <dbReference type="ARBA" id="ARBA00007504"/>
    </source>
</evidence>
<dbReference type="Proteomes" id="UP001501510">
    <property type="component" value="Unassembled WGS sequence"/>
</dbReference>
<keyword evidence="8" id="KW-0238">DNA-binding</keyword>
<keyword evidence="3 15" id="KW-0547">Nucleotide-binding</keyword>
<dbReference type="PANTHER" id="PTHR47964:SF1">
    <property type="entry name" value="ATP-DEPENDENT DNA HELICASE HOMOLOG RECG, CHLOROPLASTIC"/>
    <property type="match status" value="1"/>
</dbReference>
<comment type="catalytic activity">
    <reaction evidence="14 15">
        <text>ATP + H2O = ADP + phosphate + H(+)</text>
        <dbReference type="Rhea" id="RHEA:13065"/>
        <dbReference type="ChEBI" id="CHEBI:15377"/>
        <dbReference type="ChEBI" id="CHEBI:15378"/>
        <dbReference type="ChEBI" id="CHEBI:30616"/>
        <dbReference type="ChEBI" id="CHEBI:43474"/>
        <dbReference type="ChEBI" id="CHEBI:456216"/>
        <dbReference type="EC" id="5.6.2.4"/>
    </reaction>
</comment>
<keyword evidence="7 15" id="KW-0067">ATP-binding</keyword>
<evidence type="ECO:0000313" key="19">
    <source>
        <dbReference type="Proteomes" id="UP001501510"/>
    </source>
</evidence>
<dbReference type="SMART" id="SM00487">
    <property type="entry name" value="DEXDc"/>
    <property type="match status" value="1"/>
</dbReference>
<feature type="domain" description="Helicase C-terminal" evidence="17">
    <location>
        <begin position="462"/>
        <end position="608"/>
    </location>
</feature>
<dbReference type="NCBIfam" id="TIGR00643">
    <property type="entry name" value="recG"/>
    <property type="match status" value="1"/>
</dbReference>
<dbReference type="InterPro" id="IPR014001">
    <property type="entry name" value="Helicase_ATP-bd"/>
</dbReference>
<dbReference type="PANTHER" id="PTHR47964">
    <property type="entry name" value="ATP-DEPENDENT DNA HELICASE HOMOLOG RECG, CHLOROPLASTIC"/>
    <property type="match status" value="1"/>
</dbReference>
<keyword evidence="5 15" id="KW-0378">Hydrolase</keyword>
<dbReference type="InterPro" id="IPR047112">
    <property type="entry name" value="RecG/Mfd"/>
</dbReference>
<evidence type="ECO:0000256" key="9">
    <source>
        <dbReference type="ARBA" id="ARBA00023172"/>
    </source>
</evidence>
<keyword evidence="10 15" id="KW-0234">DNA repair</keyword>
<dbReference type="InterPro" id="IPR012340">
    <property type="entry name" value="NA-bd_OB-fold"/>
</dbReference>
<dbReference type="Pfam" id="PF00271">
    <property type="entry name" value="Helicase_C"/>
    <property type="match status" value="1"/>
</dbReference>
<dbReference type="CDD" id="cd17992">
    <property type="entry name" value="DEXHc_RecG"/>
    <property type="match status" value="1"/>
</dbReference>
<dbReference type="EMBL" id="BAAACG010000006">
    <property type="protein sequence ID" value="GAA0734746.1"/>
    <property type="molecule type" value="Genomic_DNA"/>
</dbReference>
<protein>
    <recommendedName>
        <fullName evidence="2 15">ATP-dependent DNA helicase RecG</fullName>
        <ecNumber evidence="13 15">5.6.2.4</ecNumber>
    </recommendedName>
</protein>
<sequence>MNMYENISSLKGVGPKTLEQLNKCMIFNVLDLLLYFPRDYEFIEVCNNGAKAGKVIIKAEVEEIKRDVRTRNGKTITNIILNDGNKEIKAVWFNQPYMKRQFSIGKAYILEGSIKEYRGVLTLNNPKIIKDFKPVEVKNRILPKYPLKGNLKNSLFEKLINDILSKVKIEENLPKRLIDKYKLCSLDLAIRSIHKPKDKKGLIDAKRRLKFQELLTYCLKTCMLTKYLKEKDQGISFKTSEDTLNLIENLPFKLTSAQSKVLKEIFKDQNSNKPMNRLLQGDVGSGKTIVSLISVLNVINNGYQAVIMAPTEILAVQHYEEAKSIFKEYNLNIRLLSGSVKQSEKKTIKKDLAFGEIDLIIGTHALLEDDVEFKKLGLVVTDEQHRFGVMQRSKILNKGNSPDTLVMSATPIPRTLTLSLYGDLDVSIIDELPPGRQKIDTYYVNKNYRKRVYTFALKQVKEGRQVYIVCPLVEENETLELNSVEKLFNELKELYFKDIEVFILHGKMPPKEKDHIMKKFKDGDIDVLISTTVIEVGVNVPNATLMIIENSERFGLAQLHQLRGRVGRGIFKSYCILIANIKNDIIKRRMEVMKNSNDGFFIAEEDLKLRGSGEIFGFRQHGEDNLLLANIVDDMNILKIANNEAKNILKSNDKDDIKIKKEVKNKIKDNSKFICFN</sequence>
<evidence type="ECO:0000313" key="18">
    <source>
        <dbReference type="EMBL" id="GAA0734746.1"/>
    </source>
</evidence>
<dbReference type="CDD" id="cd04488">
    <property type="entry name" value="RecG_wedge_OBF"/>
    <property type="match status" value="1"/>
</dbReference>
<keyword evidence="4 15" id="KW-0227">DNA damage</keyword>
<evidence type="ECO:0000256" key="3">
    <source>
        <dbReference type="ARBA" id="ARBA00022741"/>
    </source>
</evidence>
<evidence type="ECO:0000259" key="16">
    <source>
        <dbReference type="PROSITE" id="PS51192"/>
    </source>
</evidence>
<evidence type="ECO:0000256" key="8">
    <source>
        <dbReference type="ARBA" id="ARBA00023125"/>
    </source>
</evidence>
<dbReference type="SMART" id="SM00490">
    <property type="entry name" value="HELICc"/>
    <property type="match status" value="1"/>
</dbReference>
<keyword evidence="19" id="KW-1185">Reference proteome</keyword>
<dbReference type="EC" id="5.6.2.4" evidence="13 15"/>
<evidence type="ECO:0000256" key="2">
    <source>
        <dbReference type="ARBA" id="ARBA00017846"/>
    </source>
</evidence>
<dbReference type="InterPro" id="IPR027417">
    <property type="entry name" value="P-loop_NTPase"/>
</dbReference>
<keyword evidence="11" id="KW-0413">Isomerase</keyword>
<organism evidence="18 19">
    <name type="scientific">Clostridium oceanicum</name>
    <dbReference type="NCBI Taxonomy" id="1543"/>
    <lineage>
        <taxon>Bacteria</taxon>
        <taxon>Bacillati</taxon>
        <taxon>Bacillota</taxon>
        <taxon>Clostridia</taxon>
        <taxon>Eubacteriales</taxon>
        <taxon>Clostridiaceae</taxon>
        <taxon>Clostridium</taxon>
    </lineage>
</organism>
<dbReference type="NCBIfam" id="NF008168">
    <property type="entry name" value="PRK10917.2-2"/>
    <property type="match status" value="1"/>
</dbReference>
<evidence type="ECO:0000256" key="4">
    <source>
        <dbReference type="ARBA" id="ARBA00022763"/>
    </source>
</evidence>
<evidence type="ECO:0000256" key="11">
    <source>
        <dbReference type="ARBA" id="ARBA00023235"/>
    </source>
</evidence>
<dbReference type="InterPro" id="IPR004609">
    <property type="entry name" value="ATP-dep_DNA_helicase_RecG"/>
</dbReference>
<comment type="function">
    <text evidence="15">Plays a critical role in recombination and DNA repair. Helps process Holliday junction intermediates to mature products by catalyzing branch migration. Has replication fork regression activity, unwinds stalled or blocked replication forks to make a HJ that can be resolved. Has a DNA unwinding activity characteristic of a DNA helicase with 3'-5' polarity.</text>
</comment>
<evidence type="ECO:0000256" key="6">
    <source>
        <dbReference type="ARBA" id="ARBA00022806"/>
    </source>
</evidence>
<dbReference type="PROSITE" id="PS51194">
    <property type="entry name" value="HELICASE_CTER"/>
    <property type="match status" value="1"/>
</dbReference>
<dbReference type="InterPro" id="IPR011545">
    <property type="entry name" value="DEAD/DEAH_box_helicase_dom"/>
</dbReference>
<dbReference type="SUPFAM" id="SSF50249">
    <property type="entry name" value="Nucleic acid-binding proteins"/>
    <property type="match status" value="1"/>
</dbReference>
<dbReference type="SUPFAM" id="SSF52540">
    <property type="entry name" value="P-loop containing nucleoside triphosphate hydrolases"/>
    <property type="match status" value="2"/>
</dbReference>
<keyword evidence="9 15" id="KW-0233">DNA recombination</keyword>
<evidence type="ECO:0000259" key="17">
    <source>
        <dbReference type="PROSITE" id="PS51194"/>
    </source>
</evidence>
<evidence type="ECO:0000256" key="13">
    <source>
        <dbReference type="ARBA" id="ARBA00034808"/>
    </source>
</evidence>
<dbReference type="GO" id="GO:0004386">
    <property type="term" value="F:helicase activity"/>
    <property type="evidence" value="ECO:0007669"/>
    <property type="project" value="UniProtKB-KW"/>
</dbReference>
<dbReference type="Pfam" id="PF00270">
    <property type="entry name" value="DEAD"/>
    <property type="match status" value="1"/>
</dbReference>
<dbReference type="PROSITE" id="PS51192">
    <property type="entry name" value="HELICASE_ATP_BIND_1"/>
    <property type="match status" value="1"/>
</dbReference>
<feature type="domain" description="Helicase ATP-binding" evidence="16">
    <location>
        <begin position="268"/>
        <end position="429"/>
    </location>
</feature>
<comment type="caution">
    <text evidence="18">The sequence shown here is derived from an EMBL/GenBank/DDBJ whole genome shotgun (WGS) entry which is preliminary data.</text>
</comment>
<comment type="catalytic activity">
    <reaction evidence="12 15">
        <text>Couples ATP hydrolysis with the unwinding of duplex DNA by translocating in the 3'-5' direction.</text>
        <dbReference type="EC" id="5.6.2.4"/>
    </reaction>
</comment>
<evidence type="ECO:0000256" key="12">
    <source>
        <dbReference type="ARBA" id="ARBA00034617"/>
    </source>
</evidence>
<evidence type="ECO:0000256" key="10">
    <source>
        <dbReference type="ARBA" id="ARBA00023204"/>
    </source>
</evidence>
<dbReference type="RefSeq" id="WP_343759001.1">
    <property type="nucleotide sequence ID" value="NZ_BAAACG010000006.1"/>
</dbReference>
<keyword evidence="6 15" id="KW-0347">Helicase</keyword>
<name>A0ABN1JBI7_9CLOT</name>
<proteinExistence type="inferred from homology"/>
<evidence type="ECO:0000256" key="7">
    <source>
        <dbReference type="ARBA" id="ARBA00022840"/>
    </source>
</evidence>
<reference evidence="18 19" key="1">
    <citation type="journal article" date="2019" name="Int. J. Syst. Evol. Microbiol.">
        <title>The Global Catalogue of Microorganisms (GCM) 10K type strain sequencing project: providing services to taxonomists for standard genome sequencing and annotation.</title>
        <authorList>
            <consortium name="The Broad Institute Genomics Platform"/>
            <consortium name="The Broad Institute Genome Sequencing Center for Infectious Disease"/>
            <person name="Wu L."/>
            <person name="Ma J."/>
        </authorList>
    </citation>
    <scope>NUCLEOTIDE SEQUENCE [LARGE SCALE GENOMIC DNA]</scope>
    <source>
        <strain evidence="18 19">JCM 1407</strain>
    </source>
</reference>
<evidence type="ECO:0000256" key="5">
    <source>
        <dbReference type="ARBA" id="ARBA00022801"/>
    </source>
</evidence>
<evidence type="ECO:0000256" key="15">
    <source>
        <dbReference type="RuleBase" id="RU363016"/>
    </source>
</evidence>
<dbReference type="InterPro" id="IPR001650">
    <property type="entry name" value="Helicase_C-like"/>
</dbReference>
<dbReference type="InterPro" id="IPR033454">
    <property type="entry name" value="RecG_wedge"/>
</dbReference>
<dbReference type="InterPro" id="IPR045562">
    <property type="entry name" value="RecG_dom3_C"/>
</dbReference>
<comment type="similarity">
    <text evidence="1 15">Belongs to the helicase family. RecG subfamily.</text>
</comment>
<gene>
    <name evidence="18" type="primary">recG</name>
    <name evidence="18" type="ORF">GCM10008906_07320</name>
</gene>
<dbReference type="Pfam" id="PF19833">
    <property type="entry name" value="RecG_dom3_C"/>
    <property type="match status" value="1"/>
</dbReference>
<dbReference type="NCBIfam" id="NF008165">
    <property type="entry name" value="PRK10917.1-3"/>
    <property type="match status" value="1"/>
</dbReference>
<evidence type="ECO:0000256" key="14">
    <source>
        <dbReference type="ARBA" id="ARBA00048988"/>
    </source>
</evidence>